<evidence type="ECO:0000256" key="3">
    <source>
        <dbReference type="ARBA" id="ARBA00022763"/>
    </source>
</evidence>
<dbReference type="GO" id="GO:0008833">
    <property type="term" value="F:deoxyribonuclease IV (phage-T4-induced) activity"/>
    <property type="evidence" value="ECO:0007669"/>
    <property type="project" value="UniProtKB-UniRule"/>
</dbReference>
<accession>A0A0G7ZNJ6</accession>
<protein>
    <recommendedName>
        <fullName evidence="7">Probable endonuclease 4</fullName>
        <ecNumber evidence="7">3.1.21.2</ecNumber>
    </recommendedName>
    <alternativeName>
        <fullName evidence="7">Endodeoxyribonuclease IV</fullName>
    </alternativeName>
    <alternativeName>
        <fullName evidence="7">Endonuclease IV</fullName>
    </alternativeName>
</protein>
<dbReference type="Proteomes" id="UP000242141">
    <property type="component" value="Unassembled WGS sequence"/>
</dbReference>
<evidence type="ECO:0000313" key="9">
    <source>
        <dbReference type="EMBL" id="CRX37326.1"/>
    </source>
</evidence>
<dbReference type="SMART" id="SM00518">
    <property type="entry name" value="AP2Ec"/>
    <property type="match status" value="1"/>
</dbReference>
<keyword evidence="4 7" id="KW-0378">Hydrolase</keyword>
<dbReference type="SUPFAM" id="SSF51658">
    <property type="entry name" value="Xylose isomerase-like"/>
    <property type="match status" value="1"/>
</dbReference>
<dbReference type="HAMAP" id="MF_00152">
    <property type="entry name" value="Nfo"/>
    <property type="match status" value="1"/>
</dbReference>
<evidence type="ECO:0000256" key="5">
    <source>
        <dbReference type="ARBA" id="ARBA00022833"/>
    </source>
</evidence>
<dbReference type="FunFam" id="3.20.20.150:FF:000001">
    <property type="entry name" value="Probable endonuclease 4"/>
    <property type="match status" value="1"/>
</dbReference>
<reference evidence="10" key="1">
    <citation type="submission" date="2015-05" db="EMBL/GenBank/DDBJ databases">
        <authorList>
            <person name="Collingro A."/>
        </authorList>
    </citation>
    <scope>NUCLEOTIDE SEQUENCE [LARGE SCALE GENOMIC DNA]</scope>
    <source>
        <strain evidence="10">Ps</strain>
    </source>
</reference>
<comment type="catalytic activity">
    <reaction evidence="7">
        <text>Endonucleolytic cleavage to 5'-phosphooligonucleotide end-products.</text>
        <dbReference type="EC" id="3.1.21.2"/>
    </reaction>
</comment>
<feature type="binding site" evidence="7">
    <location>
        <position position="191"/>
    </location>
    <ligand>
        <name>Zn(2+)</name>
        <dbReference type="ChEBI" id="CHEBI:29105"/>
        <label>3</label>
    </ligand>
</feature>
<evidence type="ECO:0000256" key="4">
    <source>
        <dbReference type="ARBA" id="ARBA00022801"/>
    </source>
</evidence>
<evidence type="ECO:0000256" key="1">
    <source>
        <dbReference type="ARBA" id="ARBA00005340"/>
    </source>
</evidence>
<dbReference type="PANTHER" id="PTHR21445">
    <property type="entry name" value="ENDONUCLEASE IV ENDODEOXYRIBONUCLEASE IV"/>
    <property type="match status" value="1"/>
</dbReference>
<evidence type="ECO:0000259" key="8">
    <source>
        <dbReference type="Pfam" id="PF01261"/>
    </source>
</evidence>
<keyword evidence="5 7" id="KW-0862">Zinc</keyword>
<keyword evidence="10" id="KW-1185">Reference proteome</keyword>
<evidence type="ECO:0000256" key="6">
    <source>
        <dbReference type="ARBA" id="ARBA00023204"/>
    </source>
</evidence>
<organism evidence="9 10">
    <name type="scientific">Candidatus Hepatoplasma crinochetorum</name>
    <dbReference type="NCBI Taxonomy" id="295596"/>
    <lineage>
        <taxon>Bacteria</taxon>
        <taxon>Bacillati</taxon>
        <taxon>Mycoplasmatota</taxon>
        <taxon>Mollicutes</taxon>
        <taxon>Candidatus Hepatoplasmataceae</taxon>
        <taxon>Candidatus Hepatoplasma</taxon>
    </lineage>
</organism>
<dbReference type="PROSITE" id="PS00731">
    <property type="entry name" value="AP_NUCLEASE_F2_3"/>
    <property type="match status" value="1"/>
</dbReference>
<dbReference type="PANTHER" id="PTHR21445:SF0">
    <property type="entry name" value="APURINIC-APYRIMIDINIC ENDONUCLEASE"/>
    <property type="match status" value="1"/>
</dbReference>
<dbReference type="AlphaFoldDB" id="A0A0G7ZNJ6"/>
<feature type="binding site" evidence="7">
    <location>
        <position position="267"/>
    </location>
    <ligand>
        <name>Zn(2+)</name>
        <dbReference type="ChEBI" id="CHEBI:29105"/>
        <label>2</label>
    </ligand>
</feature>
<feature type="binding site" evidence="7">
    <location>
        <position position="154"/>
    </location>
    <ligand>
        <name>Zn(2+)</name>
        <dbReference type="ChEBI" id="CHEBI:29105"/>
        <label>1</label>
    </ligand>
</feature>
<sequence length="287" mass="32644">MNVEKKPLIGAHVSFKKEDQLLGSILDFLKINATSGAFYISNSRAYQKTLVLDQEKLVKAQKIAQENNFSLKNIIVHAPLVGNLANIEKDQKTFSLTKKSYLSDLKLMEKMGLILFNFHPGSAKDKKLGIEKCAEGINYLIDHTENDHTIICIETMMKKGNYIGINFSEIKAIINLIKNQKRVGVIIDTCHIWDAGYDLNDFDFVLNQFEQIIGLKYLKGLHINDSKNILGSNKDRHANIGQGYIGLKNLKKIVFHPKIINLPKALETPYGKDDFKKWRDEIELLLN</sequence>
<keyword evidence="3 7" id="KW-0227">DNA damage</keyword>
<dbReference type="GO" id="GO:0008270">
    <property type="term" value="F:zinc ion binding"/>
    <property type="evidence" value="ECO:0007669"/>
    <property type="project" value="UniProtKB-UniRule"/>
</dbReference>
<dbReference type="GO" id="GO:0003677">
    <property type="term" value="F:DNA binding"/>
    <property type="evidence" value="ECO:0007669"/>
    <property type="project" value="InterPro"/>
</dbReference>
<dbReference type="Gene3D" id="3.20.20.150">
    <property type="entry name" value="Divalent-metal-dependent TIM barrel enzymes"/>
    <property type="match status" value="1"/>
</dbReference>
<keyword evidence="6 7" id="KW-0234">DNA repair</keyword>
<comment type="cofactor">
    <cofactor evidence="7">
        <name>Zn(2+)</name>
        <dbReference type="ChEBI" id="CHEBI:29105"/>
    </cofactor>
    <text evidence="7">Binds 3 Zn(2+) ions.</text>
</comment>
<dbReference type="CDD" id="cd00019">
    <property type="entry name" value="AP2Ec"/>
    <property type="match status" value="1"/>
</dbReference>
<proteinExistence type="inferred from homology"/>
<feature type="domain" description="Xylose isomerase-like TIM barrel" evidence="8">
    <location>
        <begin position="49"/>
        <end position="285"/>
    </location>
</feature>
<dbReference type="NCBIfam" id="TIGR00587">
    <property type="entry name" value="nfo"/>
    <property type="match status" value="1"/>
</dbReference>
<feature type="binding site" evidence="7">
    <location>
        <position position="237"/>
    </location>
    <ligand>
        <name>Zn(2+)</name>
        <dbReference type="ChEBI" id="CHEBI:29105"/>
        <label>3</label>
    </ligand>
</feature>
<dbReference type="EMBL" id="CWGI01000001">
    <property type="protein sequence ID" value="CRX37326.1"/>
    <property type="molecule type" value="Genomic_DNA"/>
</dbReference>
<gene>
    <name evidence="7" type="primary">nfo</name>
    <name evidence="9" type="ORF">HEPPS_05570</name>
</gene>
<dbReference type="Pfam" id="PF01261">
    <property type="entry name" value="AP_endonuc_2"/>
    <property type="match status" value="1"/>
</dbReference>
<keyword evidence="7 9" id="KW-0255">Endonuclease</keyword>
<dbReference type="InterPro" id="IPR001719">
    <property type="entry name" value="AP_endonuc_2"/>
</dbReference>
<dbReference type="GO" id="GO:0008081">
    <property type="term" value="F:phosphoric diester hydrolase activity"/>
    <property type="evidence" value="ECO:0007669"/>
    <property type="project" value="TreeGrafter"/>
</dbReference>
<feature type="binding site" evidence="7">
    <location>
        <position position="222"/>
    </location>
    <ligand>
        <name>Zn(2+)</name>
        <dbReference type="ChEBI" id="CHEBI:29105"/>
        <label>2</label>
    </ligand>
</feature>
<feature type="binding site" evidence="7">
    <location>
        <position position="77"/>
    </location>
    <ligand>
        <name>Zn(2+)</name>
        <dbReference type="ChEBI" id="CHEBI:29105"/>
        <label>1</label>
    </ligand>
</feature>
<comment type="similarity">
    <text evidence="1 7">Belongs to the AP endonuclease 2 family.</text>
</comment>
<dbReference type="GO" id="GO:0003906">
    <property type="term" value="F:DNA-(apurinic or apyrimidinic site) endonuclease activity"/>
    <property type="evidence" value="ECO:0007669"/>
    <property type="project" value="TreeGrafter"/>
</dbReference>
<feature type="binding site" evidence="7">
    <location>
        <position position="119"/>
    </location>
    <ligand>
        <name>Zn(2+)</name>
        <dbReference type="ChEBI" id="CHEBI:29105"/>
        <label>1</label>
    </ligand>
</feature>
<evidence type="ECO:0000256" key="2">
    <source>
        <dbReference type="ARBA" id="ARBA00022723"/>
    </source>
</evidence>
<keyword evidence="7" id="KW-0540">Nuclease</keyword>
<comment type="function">
    <text evidence="7">Endonuclease IV plays a role in DNA repair. It cleaves phosphodiester bonds at apurinic or apyrimidinic (AP) sites, generating a 3'-hydroxyl group and a 5'-terminal sugar phosphate.</text>
</comment>
<dbReference type="InterPro" id="IPR018246">
    <property type="entry name" value="AP_endonuc_F2_Zn_BS"/>
</dbReference>
<feature type="binding site" evidence="7">
    <location>
        <position position="188"/>
    </location>
    <ligand>
        <name>Zn(2+)</name>
        <dbReference type="ChEBI" id="CHEBI:29105"/>
        <label>2</label>
    </ligand>
</feature>
<feature type="binding site" evidence="7">
    <location>
        <position position="154"/>
    </location>
    <ligand>
        <name>Zn(2+)</name>
        <dbReference type="ChEBI" id="CHEBI:29105"/>
        <label>2</label>
    </ligand>
</feature>
<evidence type="ECO:0000256" key="7">
    <source>
        <dbReference type="HAMAP-Rule" id="MF_00152"/>
    </source>
</evidence>
<dbReference type="GO" id="GO:0006284">
    <property type="term" value="P:base-excision repair"/>
    <property type="evidence" value="ECO:0007669"/>
    <property type="project" value="TreeGrafter"/>
</dbReference>
<keyword evidence="2 7" id="KW-0479">Metal-binding</keyword>
<dbReference type="PROSITE" id="PS51432">
    <property type="entry name" value="AP_NUCLEASE_F2_4"/>
    <property type="match status" value="1"/>
</dbReference>
<feature type="binding site" evidence="7">
    <location>
        <position position="235"/>
    </location>
    <ligand>
        <name>Zn(2+)</name>
        <dbReference type="ChEBI" id="CHEBI:29105"/>
        <label>3</label>
    </ligand>
</feature>
<dbReference type="InterPro" id="IPR013022">
    <property type="entry name" value="Xyl_isomerase-like_TIM-brl"/>
</dbReference>
<evidence type="ECO:0000313" key="10">
    <source>
        <dbReference type="Proteomes" id="UP000242141"/>
    </source>
</evidence>
<name>A0A0G7ZNJ6_9MOLU</name>
<dbReference type="EC" id="3.1.21.2" evidence="7"/>
<dbReference type="InterPro" id="IPR036237">
    <property type="entry name" value="Xyl_isomerase-like_sf"/>
</dbReference>